<organism evidence="1">
    <name type="scientific">marine sediment metagenome</name>
    <dbReference type="NCBI Taxonomy" id="412755"/>
    <lineage>
        <taxon>unclassified sequences</taxon>
        <taxon>metagenomes</taxon>
        <taxon>ecological metagenomes</taxon>
    </lineage>
</organism>
<dbReference type="InterPro" id="IPR010994">
    <property type="entry name" value="RuvA_2-like"/>
</dbReference>
<dbReference type="SUPFAM" id="SSF47781">
    <property type="entry name" value="RuvA domain 2-like"/>
    <property type="match status" value="1"/>
</dbReference>
<dbReference type="AlphaFoldDB" id="A0A0F9NXE0"/>
<accession>A0A0F9NXE0</accession>
<dbReference type="Pfam" id="PF14520">
    <property type="entry name" value="HHH_5"/>
    <property type="match status" value="1"/>
</dbReference>
<protein>
    <recommendedName>
        <fullName evidence="2">ERCC4 domain-containing protein</fullName>
    </recommendedName>
</protein>
<evidence type="ECO:0008006" key="2">
    <source>
        <dbReference type="Google" id="ProtNLM"/>
    </source>
</evidence>
<gene>
    <name evidence="1" type="ORF">LCGC14_1284210</name>
</gene>
<dbReference type="EMBL" id="LAZR01007336">
    <property type="protein sequence ID" value="KKM85912.1"/>
    <property type="molecule type" value="Genomic_DNA"/>
</dbReference>
<reference evidence="1" key="1">
    <citation type="journal article" date="2015" name="Nature">
        <title>Complex archaea that bridge the gap between prokaryotes and eukaryotes.</title>
        <authorList>
            <person name="Spang A."/>
            <person name="Saw J.H."/>
            <person name="Jorgensen S.L."/>
            <person name="Zaremba-Niedzwiedzka K."/>
            <person name="Martijn J."/>
            <person name="Lind A.E."/>
            <person name="van Eijk R."/>
            <person name="Schleper C."/>
            <person name="Guy L."/>
            <person name="Ettema T.J."/>
        </authorList>
    </citation>
    <scope>NUCLEOTIDE SEQUENCE</scope>
</reference>
<sequence length="272" mass="30791">MVIVFPESGGAELVTQEKPAIVDVRPTPSFPTNVSRMEDGPLIDVHEPEVMKSLLGPVGFNQYHLNSDGYADYYWKDWEGKERHVERKTWGELGVLDKVEEQIWRHLTKQPQAHLTWILEGVAMPNDSGYTTYKETPSKGRSLFVPSSGGSRPMKMLHAWLYQIGKFVEIHYTSCLLSTANLLTAMYQADQRESHSTLHRYYRQVDWHPNPQVGKLMAIADGIGEKKAEALIERFGTVWMVLKADPAMLTTVKGVGMVLAKRILRKAGRPDV</sequence>
<comment type="caution">
    <text evidence="1">The sequence shown here is derived from an EMBL/GenBank/DDBJ whole genome shotgun (WGS) entry which is preliminary data.</text>
</comment>
<dbReference type="Gene3D" id="1.10.150.20">
    <property type="entry name" value="5' to 3' exonuclease, C-terminal subdomain"/>
    <property type="match status" value="1"/>
</dbReference>
<proteinExistence type="predicted"/>
<evidence type="ECO:0000313" key="1">
    <source>
        <dbReference type="EMBL" id="KKM85912.1"/>
    </source>
</evidence>
<name>A0A0F9NXE0_9ZZZZ</name>